<dbReference type="EMBL" id="KN645275">
    <property type="protein sequence ID" value="KHN41364.1"/>
    <property type="molecule type" value="Genomic_DNA"/>
</dbReference>
<sequence>MVEGACDINILQDVDELSRLAWSAKVASAHYWLEYFC</sequence>
<evidence type="ECO:0000313" key="1">
    <source>
        <dbReference type="EMBL" id="KHN41364.1"/>
    </source>
</evidence>
<protein>
    <submittedName>
        <fullName evidence="1">Uncharacterized protein</fullName>
    </submittedName>
</protein>
<organism evidence="1">
    <name type="scientific">Glycine soja</name>
    <name type="common">Wild soybean</name>
    <dbReference type="NCBI Taxonomy" id="3848"/>
    <lineage>
        <taxon>Eukaryota</taxon>
        <taxon>Viridiplantae</taxon>
        <taxon>Streptophyta</taxon>
        <taxon>Embryophyta</taxon>
        <taxon>Tracheophyta</taxon>
        <taxon>Spermatophyta</taxon>
        <taxon>Magnoliopsida</taxon>
        <taxon>eudicotyledons</taxon>
        <taxon>Gunneridae</taxon>
        <taxon>Pentapetalae</taxon>
        <taxon>rosids</taxon>
        <taxon>fabids</taxon>
        <taxon>Fabales</taxon>
        <taxon>Fabaceae</taxon>
        <taxon>Papilionoideae</taxon>
        <taxon>50 kb inversion clade</taxon>
        <taxon>NPAAA clade</taxon>
        <taxon>indigoferoid/millettioid clade</taxon>
        <taxon>Phaseoleae</taxon>
        <taxon>Glycine</taxon>
        <taxon>Glycine subgen. Soja</taxon>
    </lineage>
</organism>
<dbReference type="Proteomes" id="UP000053555">
    <property type="component" value="Unassembled WGS sequence"/>
</dbReference>
<reference evidence="1" key="1">
    <citation type="submission" date="2014-07" db="EMBL/GenBank/DDBJ databases">
        <title>Identification of a novel salt tolerance gene in wild soybean by whole-genome sequencing.</title>
        <authorList>
            <person name="Lam H.-M."/>
            <person name="Qi X."/>
            <person name="Li M.-W."/>
            <person name="Liu X."/>
            <person name="Xie M."/>
            <person name="Ni M."/>
            <person name="Xu X."/>
        </authorList>
    </citation>
    <scope>NUCLEOTIDE SEQUENCE [LARGE SCALE GENOMIC DNA]</scope>
    <source>
        <tissue evidence="1">Root</tissue>
    </source>
</reference>
<dbReference type="AlphaFoldDB" id="A0A0B2SAP5"/>
<proteinExistence type="predicted"/>
<name>A0A0B2SAP5_GLYSO</name>
<gene>
    <name evidence="1" type="ORF">glysoja_047543</name>
</gene>
<accession>A0A0B2SAP5</accession>